<dbReference type="SUPFAM" id="SSF103657">
    <property type="entry name" value="BAR/IMD domain-like"/>
    <property type="match status" value="1"/>
</dbReference>
<dbReference type="Gene3D" id="2.70.70.10">
    <property type="entry name" value="Glucose Permease (Domain IIA)"/>
    <property type="match status" value="1"/>
</dbReference>
<sequence length="435" mass="47576">MKKSKSRLMAAVLALLVALATSWPCKVSRAADDLTAKENKIKQSKQQALRNLQLAKQRVSSQTKSFESLKKEVEELKEKGKATEGEVEYLQGTFDKALQELTQAQEVYEKAVGEMERQQKLYEERLVAIFETRNDNSWINILISSKNLESLHTRYELSQIIADNDKQALDSLEASMEYAKRNQDNAKNVQDQADKLLKNAKKQLENLRNDISLQEENLLEQQNKLAQAQGSIKSLEAANASFDAQLKQIGQQRRAQAEALLKMQQQAFAKNQVNSGNFRNAPTPPQGSVIGGAAPAVGGGGWVFPNTYSHTITCPFGYGDNVLGNSSFHRGVDFQGAFGSKIVAARSGTVVKAYNPFEGQNYSGGSYGNYVVIDHGGGLCTLYGHMKSVLVSAGQQVQAGQVIGLCGSTGNSTGPHLHFEVQVNGELQNPLGYVS</sequence>
<dbReference type="InterPro" id="IPR027267">
    <property type="entry name" value="AH/BAR_dom_sf"/>
</dbReference>
<reference evidence="4 5" key="1">
    <citation type="submission" date="2023-02" db="EMBL/GenBank/DDBJ databases">
        <title>Novel Oscillospiraceae bacterial genomes.</title>
        <authorList>
            <person name="Srinivasan S."/>
            <person name="Austin M.N."/>
            <person name="Fiedler T.L."/>
            <person name="Strenk S.M."/>
            <person name="Agnew K.J."/>
            <person name="Nagana Gowda G.A."/>
            <person name="Raftery D."/>
            <person name="Beamer M.A."/>
            <person name="Achilles S.L."/>
            <person name="Wiesenfeld H.C."/>
            <person name="Fredricks D.N."/>
            <person name="Hillier S.L."/>
        </authorList>
    </citation>
    <scope>NUCLEOTIDE SEQUENCE [LARGE SCALE GENOMIC DNA]</scope>
    <source>
        <strain evidence="4 5">CHIC02 1186E3-8</strain>
    </source>
</reference>
<dbReference type="PANTHER" id="PTHR21666:SF270">
    <property type="entry name" value="MUREIN HYDROLASE ACTIVATOR ENVC"/>
    <property type="match status" value="1"/>
</dbReference>
<accession>A0ABY8C578</accession>
<name>A0ABY8C578_9FIRM</name>
<dbReference type="InterPro" id="IPR011055">
    <property type="entry name" value="Dup_hybrid_motif"/>
</dbReference>
<gene>
    <name evidence="4" type="ORF">PYS61_01380</name>
</gene>
<feature type="signal peptide" evidence="2">
    <location>
        <begin position="1"/>
        <end position="30"/>
    </location>
</feature>
<feature type="domain" description="M23ase beta-sheet core" evidence="3">
    <location>
        <begin position="328"/>
        <end position="430"/>
    </location>
</feature>
<dbReference type="Gene3D" id="6.10.250.3150">
    <property type="match status" value="1"/>
</dbReference>
<dbReference type="Pfam" id="PF01551">
    <property type="entry name" value="Peptidase_M23"/>
    <property type="match status" value="1"/>
</dbReference>
<dbReference type="InterPro" id="IPR016047">
    <property type="entry name" value="M23ase_b-sheet_dom"/>
</dbReference>
<evidence type="ECO:0000256" key="2">
    <source>
        <dbReference type="SAM" id="SignalP"/>
    </source>
</evidence>
<organism evidence="4 5">
    <name type="scientific">Amygdalobacter indicium</name>
    <dbReference type="NCBI Taxonomy" id="3029272"/>
    <lineage>
        <taxon>Bacteria</taxon>
        <taxon>Bacillati</taxon>
        <taxon>Bacillota</taxon>
        <taxon>Clostridia</taxon>
        <taxon>Eubacteriales</taxon>
        <taxon>Oscillospiraceae</taxon>
        <taxon>Amygdalobacter</taxon>
    </lineage>
</organism>
<dbReference type="RefSeq" id="WP_315571920.1">
    <property type="nucleotide sequence ID" value="NZ_CP118868.1"/>
</dbReference>
<proteinExistence type="predicted"/>
<evidence type="ECO:0000259" key="3">
    <source>
        <dbReference type="Pfam" id="PF01551"/>
    </source>
</evidence>
<dbReference type="CDD" id="cd12797">
    <property type="entry name" value="M23_peptidase"/>
    <property type="match status" value="1"/>
</dbReference>
<keyword evidence="5" id="KW-1185">Reference proteome</keyword>
<evidence type="ECO:0000313" key="5">
    <source>
        <dbReference type="Proteomes" id="UP001220478"/>
    </source>
</evidence>
<dbReference type="InterPro" id="IPR050570">
    <property type="entry name" value="Cell_wall_metabolism_enzyme"/>
</dbReference>
<dbReference type="PANTHER" id="PTHR21666">
    <property type="entry name" value="PEPTIDASE-RELATED"/>
    <property type="match status" value="1"/>
</dbReference>
<protein>
    <submittedName>
        <fullName evidence="4">Peptidoglycan DD-metalloendopeptidase family protein</fullName>
    </submittedName>
</protein>
<keyword evidence="2" id="KW-0732">Signal</keyword>
<keyword evidence="1" id="KW-0175">Coiled coil</keyword>
<feature type="coiled-coil region" evidence="1">
    <location>
        <begin position="162"/>
        <end position="252"/>
    </location>
</feature>
<feature type="chain" id="PRO_5046801595" evidence="2">
    <location>
        <begin position="31"/>
        <end position="435"/>
    </location>
</feature>
<evidence type="ECO:0000256" key="1">
    <source>
        <dbReference type="SAM" id="Coils"/>
    </source>
</evidence>
<dbReference type="EMBL" id="CP118868">
    <property type="protein sequence ID" value="WEG35846.1"/>
    <property type="molecule type" value="Genomic_DNA"/>
</dbReference>
<feature type="coiled-coil region" evidence="1">
    <location>
        <begin position="27"/>
        <end position="121"/>
    </location>
</feature>
<dbReference type="SUPFAM" id="SSF51261">
    <property type="entry name" value="Duplicated hybrid motif"/>
    <property type="match status" value="1"/>
</dbReference>
<evidence type="ECO:0000313" key="4">
    <source>
        <dbReference type="EMBL" id="WEG35846.1"/>
    </source>
</evidence>
<dbReference type="Proteomes" id="UP001220478">
    <property type="component" value="Chromosome"/>
</dbReference>